<dbReference type="AlphaFoldDB" id="X0XL40"/>
<evidence type="ECO:0008006" key="7">
    <source>
        <dbReference type="Google" id="ProtNLM"/>
    </source>
</evidence>
<comment type="subunit">
    <text evidence="3">Homotrimer.</text>
</comment>
<evidence type="ECO:0000256" key="1">
    <source>
        <dbReference type="ARBA" id="ARBA00004761"/>
    </source>
</evidence>
<dbReference type="Pfam" id="PF01081">
    <property type="entry name" value="Aldolase"/>
    <property type="match status" value="1"/>
</dbReference>
<reference evidence="6" key="1">
    <citation type="journal article" date="2014" name="Front. Microbiol.">
        <title>High frequency of phylogenetically diverse reductive dehalogenase-homologous genes in deep subseafloor sedimentary metagenomes.</title>
        <authorList>
            <person name="Kawai M."/>
            <person name="Futagami T."/>
            <person name="Toyoda A."/>
            <person name="Takaki Y."/>
            <person name="Nishi S."/>
            <person name="Hori S."/>
            <person name="Arai W."/>
            <person name="Tsubouchi T."/>
            <person name="Morono Y."/>
            <person name="Uchiyama I."/>
            <person name="Ito T."/>
            <person name="Fujiyama A."/>
            <person name="Inagaki F."/>
            <person name="Takami H."/>
        </authorList>
    </citation>
    <scope>NUCLEOTIDE SEQUENCE</scope>
    <source>
        <strain evidence="6">Expedition CK06-06</strain>
    </source>
</reference>
<evidence type="ECO:0000256" key="4">
    <source>
        <dbReference type="ARBA" id="ARBA00023239"/>
    </source>
</evidence>
<protein>
    <recommendedName>
        <fullName evidence="7">2-dehydro-3-deoxy-phosphogluconate aldolase</fullName>
    </recommendedName>
</protein>
<dbReference type="EMBL" id="BARS01045739">
    <property type="protein sequence ID" value="GAG36027.1"/>
    <property type="molecule type" value="Genomic_DNA"/>
</dbReference>
<evidence type="ECO:0000256" key="5">
    <source>
        <dbReference type="ARBA" id="ARBA00023277"/>
    </source>
</evidence>
<dbReference type="Gene3D" id="3.20.20.70">
    <property type="entry name" value="Aldolase class I"/>
    <property type="match status" value="1"/>
</dbReference>
<organism evidence="6">
    <name type="scientific">marine sediment metagenome</name>
    <dbReference type="NCBI Taxonomy" id="412755"/>
    <lineage>
        <taxon>unclassified sequences</taxon>
        <taxon>metagenomes</taxon>
        <taxon>ecological metagenomes</taxon>
    </lineage>
</organism>
<dbReference type="InterPro" id="IPR013785">
    <property type="entry name" value="Aldolase_TIM"/>
</dbReference>
<keyword evidence="4" id="KW-0456">Lyase</keyword>
<dbReference type="SUPFAM" id="SSF51569">
    <property type="entry name" value="Aldolase"/>
    <property type="match status" value="1"/>
</dbReference>
<sequence>RLEVLNAVVDTGLVPVFYHADVEIAKNIVKACAAGGVRAVEFTNRGDFAPQVFKELSLYFAEEDPNVILGIGSVIDEATAAMYIAYGANFVVGPFLNEAVARLCNRRKVAYMPGSATPSEISRAEELGVEIVKVFPGSTVGGPAFVKSVLGPCPWTCIMPTGGVATTEESIKAWFEAGVSCVGIGSKLVRKDLVAAGNWEEITRLTHQVLDWIKEAR</sequence>
<evidence type="ECO:0000256" key="2">
    <source>
        <dbReference type="ARBA" id="ARBA00006906"/>
    </source>
</evidence>
<keyword evidence="5" id="KW-0119">Carbohydrate metabolism</keyword>
<evidence type="ECO:0000256" key="3">
    <source>
        <dbReference type="ARBA" id="ARBA00011233"/>
    </source>
</evidence>
<comment type="caution">
    <text evidence="6">The sequence shown here is derived from an EMBL/GenBank/DDBJ whole genome shotgun (WGS) entry which is preliminary data.</text>
</comment>
<dbReference type="PANTHER" id="PTHR30246:SF1">
    <property type="entry name" value="2-DEHYDRO-3-DEOXY-6-PHOSPHOGALACTONATE ALDOLASE-RELATED"/>
    <property type="match status" value="1"/>
</dbReference>
<evidence type="ECO:0000313" key="6">
    <source>
        <dbReference type="EMBL" id="GAG36027.1"/>
    </source>
</evidence>
<feature type="non-terminal residue" evidence="6">
    <location>
        <position position="1"/>
    </location>
</feature>
<dbReference type="InterPro" id="IPR000887">
    <property type="entry name" value="Aldlse_KDPG_KHG"/>
</dbReference>
<gene>
    <name evidence="6" type="ORF">S01H1_68941</name>
</gene>
<accession>X0XL40</accession>
<dbReference type="CDD" id="cd00452">
    <property type="entry name" value="KDPG_aldolase"/>
    <property type="match status" value="1"/>
</dbReference>
<dbReference type="NCBIfam" id="NF005499">
    <property type="entry name" value="PRK07114.1"/>
    <property type="match status" value="1"/>
</dbReference>
<dbReference type="GO" id="GO:0016829">
    <property type="term" value="F:lyase activity"/>
    <property type="evidence" value="ECO:0007669"/>
    <property type="project" value="UniProtKB-KW"/>
</dbReference>
<comment type="pathway">
    <text evidence="1">Carbohydrate acid metabolism.</text>
</comment>
<proteinExistence type="inferred from homology"/>
<dbReference type="PANTHER" id="PTHR30246">
    <property type="entry name" value="2-KETO-3-DEOXY-6-PHOSPHOGLUCONATE ALDOLASE"/>
    <property type="match status" value="1"/>
</dbReference>
<comment type="similarity">
    <text evidence="2">Belongs to the KHG/KDPG aldolase family.</text>
</comment>
<name>X0XL40_9ZZZZ</name>